<dbReference type="Proteomes" id="UP000305398">
    <property type="component" value="Chromosome"/>
</dbReference>
<evidence type="ECO:0000256" key="1">
    <source>
        <dbReference type="ARBA" id="ARBA00005104"/>
    </source>
</evidence>
<dbReference type="InterPro" id="IPR024072">
    <property type="entry name" value="DHFR-like_dom_sf"/>
</dbReference>
<keyword evidence="3" id="KW-0560">Oxidoreductase</keyword>
<gene>
    <name evidence="5" type="ORF">FHG12_09025</name>
</gene>
<dbReference type="InterPro" id="IPR050765">
    <property type="entry name" value="Riboflavin_Biosynth_HTPR"/>
</dbReference>
<dbReference type="GO" id="GO:0009231">
    <property type="term" value="P:riboflavin biosynthetic process"/>
    <property type="evidence" value="ECO:0007669"/>
    <property type="project" value="InterPro"/>
</dbReference>
<reference evidence="5 6" key="1">
    <citation type="submission" date="2019-06" db="EMBL/GenBank/DDBJ databases">
        <authorList>
            <person name="Srinivasan S."/>
        </authorList>
    </citation>
    <scope>NUCLEOTIDE SEQUENCE [LARGE SCALE GENOMIC DNA]</scope>
    <source>
        <strain evidence="5 6">17J68-5</strain>
    </source>
</reference>
<dbReference type="AlphaFoldDB" id="A0A5B8A0P1"/>
<name>A0A5B8A0P1_9BACT</name>
<organism evidence="5 6">
    <name type="scientific">Hymenobacter jejuensis</name>
    <dbReference type="NCBI Taxonomy" id="2502781"/>
    <lineage>
        <taxon>Bacteria</taxon>
        <taxon>Pseudomonadati</taxon>
        <taxon>Bacteroidota</taxon>
        <taxon>Cytophagia</taxon>
        <taxon>Cytophagales</taxon>
        <taxon>Hymenobacteraceae</taxon>
        <taxon>Hymenobacter</taxon>
    </lineage>
</organism>
<evidence type="ECO:0000313" key="6">
    <source>
        <dbReference type="Proteomes" id="UP000305398"/>
    </source>
</evidence>
<dbReference type="PANTHER" id="PTHR38011:SF7">
    <property type="entry name" value="2,5-DIAMINO-6-RIBOSYLAMINO-4(3H)-PYRIMIDINONE 5'-PHOSPHATE REDUCTASE"/>
    <property type="match status" value="1"/>
</dbReference>
<dbReference type="EMBL" id="CP040896">
    <property type="protein sequence ID" value="QDA60245.1"/>
    <property type="molecule type" value="Genomic_DNA"/>
</dbReference>
<feature type="domain" description="Bacterial bifunctional deaminase-reductase C-terminal" evidence="4">
    <location>
        <begin position="3"/>
        <end position="217"/>
    </location>
</feature>
<dbReference type="GO" id="GO:0008703">
    <property type="term" value="F:5-amino-6-(5-phosphoribosylamino)uracil reductase activity"/>
    <property type="evidence" value="ECO:0007669"/>
    <property type="project" value="InterPro"/>
</dbReference>
<dbReference type="KEGG" id="hyj:FHG12_09025"/>
<keyword evidence="6" id="KW-1185">Reference proteome</keyword>
<protein>
    <submittedName>
        <fullName evidence="5">RibD family protein</fullName>
    </submittedName>
</protein>
<dbReference type="PANTHER" id="PTHR38011">
    <property type="entry name" value="DIHYDROFOLATE REDUCTASE FAMILY PROTEIN (AFU_ORTHOLOGUE AFUA_8G06820)"/>
    <property type="match status" value="1"/>
</dbReference>
<dbReference type="OrthoDB" id="9800865at2"/>
<comment type="pathway">
    <text evidence="1">Cofactor biosynthesis; riboflavin biosynthesis.</text>
</comment>
<sequence length="227" mass="24875">MKPRVICHMMSSLDGRIITKRWGDAPNTKEYETTAATFKAEAWMCGRVTMEKDFTKGLEPDLKPVGTPLDRADFVAEHHAESFAVAVDAHGKLGWESAFIDEDHIIAVLTEQVSDEYLAYLREKGVSYLFGGAAALDFALVLDKLGDLFPIRTLLLEGGGHLNGSLLRAGLVEELSLLHYPVVDGAATSPTLFEQGSSPGPAQPFALLSVEQRSEGILWLRYEAKAR</sequence>
<dbReference type="Gene3D" id="3.40.430.10">
    <property type="entry name" value="Dihydrofolate Reductase, subunit A"/>
    <property type="match status" value="1"/>
</dbReference>
<keyword evidence="2" id="KW-0521">NADP</keyword>
<dbReference type="Pfam" id="PF01872">
    <property type="entry name" value="RibD_C"/>
    <property type="match status" value="1"/>
</dbReference>
<proteinExistence type="predicted"/>
<dbReference type="InterPro" id="IPR002734">
    <property type="entry name" value="RibDG_C"/>
</dbReference>
<accession>A0A5B8A0P1</accession>
<evidence type="ECO:0000256" key="3">
    <source>
        <dbReference type="ARBA" id="ARBA00023002"/>
    </source>
</evidence>
<evidence type="ECO:0000259" key="4">
    <source>
        <dbReference type="Pfam" id="PF01872"/>
    </source>
</evidence>
<evidence type="ECO:0000256" key="2">
    <source>
        <dbReference type="ARBA" id="ARBA00022857"/>
    </source>
</evidence>
<dbReference type="SUPFAM" id="SSF53597">
    <property type="entry name" value="Dihydrofolate reductase-like"/>
    <property type="match status" value="1"/>
</dbReference>
<evidence type="ECO:0000313" key="5">
    <source>
        <dbReference type="EMBL" id="QDA60245.1"/>
    </source>
</evidence>